<name>A0ABV7VXR9_9BURK</name>
<dbReference type="Proteomes" id="UP001595729">
    <property type="component" value="Unassembled WGS sequence"/>
</dbReference>
<dbReference type="RefSeq" id="WP_382170176.1">
    <property type="nucleotide sequence ID" value="NZ_JBHRXX010000001.1"/>
</dbReference>
<sequence length="236" mass="27591">MKIPEQGGDERRFFERLDNPVTLTRRIGERDIRFVVEPASSGYFYPCSVDDVCRVLGAISTFVRSLDFVVFRHPTQKQRLMQPVWGRFVSWYDFRQQNGVAVIIESQRLAPIRWPLSLGVESRAELERLREDGHRVERTRRGYDIHPTEETMRNTVLYRTLLHEIGHHVDFDRSDLATWWGKNSRVKEDYAHRFAEMAMVALRTGAKAPFPPMLDFDAMSVEGLDPAWFVLQPPVR</sequence>
<protein>
    <submittedName>
        <fullName evidence="1">ImmA/IrrE family metallo-endopeptidase</fullName>
    </submittedName>
</protein>
<accession>A0ABV7VXR9</accession>
<comment type="caution">
    <text evidence="1">The sequence shown here is derived from an EMBL/GenBank/DDBJ whole genome shotgun (WGS) entry which is preliminary data.</text>
</comment>
<keyword evidence="2" id="KW-1185">Reference proteome</keyword>
<evidence type="ECO:0000313" key="2">
    <source>
        <dbReference type="Proteomes" id="UP001595729"/>
    </source>
</evidence>
<organism evidence="1 2">
    <name type="scientific">Hydrogenophaga luteola</name>
    <dbReference type="NCBI Taxonomy" id="1591122"/>
    <lineage>
        <taxon>Bacteria</taxon>
        <taxon>Pseudomonadati</taxon>
        <taxon>Pseudomonadota</taxon>
        <taxon>Betaproteobacteria</taxon>
        <taxon>Burkholderiales</taxon>
        <taxon>Comamonadaceae</taxon>
        <taxon>Hydrogenophaga</taxon>
    </lineage>
</organism>
<gene>
    <name evidence="1" type="ORF">ACFOPI_01885</name>
</gene>
<proteinExistence type="predicted"/>
<dbReference type="EMBL" id="JBHRXX010000001">
    <property type="protein sequence ID" value="MFC3682323.1"/>
    <property type="molecule type" value="Genomic_DNA"/>
</dbReference>
<reference evidence="2" key="1">
    <citation type="journal article" date="2019" name="Int. J. Syst. Evol. Microbiol.">
        <title>The Global Catalogue of Microorganisms (GCM) 10K type strain sequencing project: providing services to taxonomists for standard genome sequencing and annotation.</title>
        <authorList>
            <consortium name="The Broad Institute Genomics Platform"/>
            <consortium name="The Broad Institute Genome Sequencing Center for Infectious Disease"/>
            <person name="Wu L."/>
            <person name="Ma J."/>
        </authorList>
    </citation>
    <scope>NUCLEOTIDE SEQUENCE [LARGE SCALE GENOMIC DNA]</scope>
    <source>
        <strain evidence="2">KCTC 42501</strain>
    </source>
</reference>
<evidence type="ECO:0000313" key="1">
    <source>
        <dbReference type="EMBL" id="MFC3682323.1"/>
    </source>
</evidence>